<accession>A0A813PJ52</accession>
<evidence type="ECO:0000313" key="5">
    <source>
        <dbReference type="Proteomes" id="UP000663829"/>
    </source>
</evidence>
<reference evidence="3" key="1">
    <citation type="submission" date="2021-02" db="EMBL/GenBank/DDBJ databases">
        <authorList>
            <person name="Nowell W R."/>
        </authorList>
    </citation>
    <scope>NUCLEOTIDE SEQUENCE</scope>
</reference>
<name>A0A813PJ52_9BILA</name>
<gene>
    <name evidence="3" type="ORF">GPM918_LOCUS1017</name>
    <name evidence="4" type="ORF">SRO942_LOCUS1017</name>
</gene>
<sequence>MCMDGNNGVVLMSANMLPESNDFNLQSCGNPRPISPNHSSSPTHSTIDNLLSQPLVPVPGQENQSVIDGTVEAHIDLVYKNTIPPTYTNGDVHELKITSKDILNGHKNLHSMDVVEKYHDENNHNEKSHSSCTRLNKLCLFLAILCFALFLGALTFIIAHIDKVKLRFVL</sequence>
<feature type="transmembrane region" description="Helical" evidence="2">
    <location>
        <begin position="138"/>
        <end position="161"/>
    </location>
</feature>
<dbReference type="Proteomes" id="UP000681722">
    <property type="component" value="Unassembled WGS sequence"/>
</dbReference>
<dbReference type="Proteomes" id="UP000663829">
    <property type="component" value="Unassembled WGS sequence"/>
</dbReference>
<keyword evidence="2" id="KW-0812">Transmembrane</keyword>
<keyword evidence="2" id="KW-0472">Membrane</keyword>
<feature type="region of interest" description="Disordered" evidence="1">
    <location>
        <begin position="22"/>
        <end position="53"/>
    </location>
</feature>
<keyword evidence="2" id="KW-1133">Transmembrane helix</keyword>
<proteinExistence type="predicted"/>
<evidence type="ECO:0000256" key="1">
    <source>
        <dbReference type="SAM" id="MobiDB-lite"/>
    </source>
</evidence>
<protein>
    <submittedName>
        <fullName evidence="3">Uncharacterized protein</fullName>
    </submittedName>
</protein>
<dbReference type="EMBL" id="CAJNOQ010000087">
    <property type="protein sequence ID" value="CAF0754203.1"/>
    <property type="molecule type" value="Genomic_DNA"/>
</dbReference>
<dbReference type="AlphaFoldDB" id="A0A813PJ52"/>
<comment type="caution">
    <text evidence="3">The sequence shown here is derived from an EMBL/GenBank/DDBJ whole genome shotgun (WGS) entry which is preliminary data.</text>
</comment>
<evidence type="ECO:0000256" key="2">
    <source>
        <dbReference type="SAM" id="Phobius"/>
    </source>
</evidence>
<feature type="compositionally biased region" description="Low complexity" evidence="1">
    <location>
        <begin position="35"/>
        <end position="47"/>
    </location>
</feature>
<dbReference type="EMBL" id="CAJOBC010000087">
    <property type="protein sequence ID" value="CAF3534347.1"/>
    <property type="molecule type" value="Genomic_DNA"/>
</dbReference>
<evidence type="ECO:0000313" key="3">
    <source>
        <dbReference type="EMBL" id="CAF0754203.1"/>
    </source>
</evidence>
<keyword evidence="5" id="KW-1185">Reference proteome</keyword>
<organism evidence="3 5">
    <name type="scientific">Didymodactylos carnosus</name>
    <dbReference type="NCBI Taxonomy" id="1234261"/>
    <lineage>
        <taxon>Eukaryota</taxon>
        <taxon>Metazoa</taxon>
        <taxon>Spiralia</taxon>
        <taxon>Gnathifera</taxon>
        <taxon>Rotifera</taxon>
        <taxon>Eurotatoria</taxon>
        <taxon>Bdelloidea</taxon>
        <taxon>Philodinida</taxon>
        <taxon>Philodinidae</taxon>
        <taxon>Didymodactylos</taxon>
    </lineage>
</organism>
<evidence type="ECO:0000313" key="4">
    <source>
        <dbReference type="EMBL" id="CAF3534347.1"/>
    </source>
</evidence>